<organism evidence="1">
    <name type="scientific">bioreactor metagenome</name>
    <dbReference type="NCBI Taxonomy" id="1076179"/>
    <lineage>
        <taxon>unclassified sequences</taxon>
        <taxon>metagenomes</taxon>
        <taxon>ecological metagenomes</taxon>
    </lineage>
</organism>
<accession>A0A644WZ89</accession>
<proteinExistence type="predicted"/>
<dbReference type="AlphaFoldDB" id="A0A644WZ89"/>
<name>A0A644WZ89_9ZZZZ</name>
<evidence type="ECO:0000313" key="1">
    <source>
        <dbReference type="EMBL" id="MPM08808.1"/>
    </source>
</evidence>
<reference evidence="1" key="1">
    <citation type="submission" date="2019-08" db="EMBL/GenBank/DDBJ databases">
        <authorList>
            <person name="Kucharzyk K."/>
            <person name="Murdoch R.W."/>
            <person name="Higgins S."/>
            <person name="Loffler F."/>
        </authorList>
    </citation>
    <scope>NUCLEOTIDE SEQUENCE</scope>
</reference>
<evidence type="ECO:0008006" key="2">
    <source>
        <dbReference type="Google" id="ProtNLM"/>
    </source>
</evidence>
<sequence>MKTIKIFFVFCLMAMLASCTSRTSETLEMDAEIYGNIEKKAKIYDDADYKNGEVPQNEYVKLSGKIIKSDGEEGIVEKGNRFILETEGGRYQIVNGVETELRTGDSVDVFGEYYGIIKAVRIDEKGGNEN</sequence>
<dbReference type="EMBL" id="VSSQ01001492">
    <property type="protein sequence ID" value="MPM08808.1"/>
    <property type="molecule type" value="Genomic_DNA"/>
</dbReference>
<dbReference type="PROSITE" id="PS51257">
    <property type="entry name" value="PROKAR_LIPOPROTEIN"/>
    <property type="match status" value="1"/>
</dbReference>
<comment type="caution">
    <text evidence="1">The sequence shown here is derived from an EMBL/GenBank/DDBJ whole genome shotgun (WGS) entry which is preliminary data.</text>
</comment>
<gene>
    <name evidence="1" type="ORF">SDC9_55124</name>
</gene>
<protein>
    <recommendedName>
        <fullName evidence="2">Lipoprotein</fullName>
    </recommendedName>
</protein>